<gene>
    <name evidence="2" type="ORF">FA13DRAFT_1893416</name>
</gene>
<dbReference type="EMBL" id="QPFP01000005">
    <property type="protein sequence ID" value="TEB36749.1"/>
    <property type="molecule type" value="Genomic_DNA"/>
</dbReference>
<sequence>MSSPRFRRPSALGSLPAATHPPSRQLLGDVNVNNPPRYSNLTSLAESSETSPVTADYAERVSSQLSMMSLESQLSSPSYRTNDPETLSTRSSTITLTNPPPRYSSLSQNARAARRSTERDGPTQSEYAFDVTTGFKSERWATLRLYDERSSSCRGTRKGRHPRFSNTDTMLGGVELYLSSSQTIKSIELTLKGSIITGAVGDGGSTSFLEQGYTIWDRKLGDPRLLADDSTNDSSKYDGKLSGNWIFPFSIPFPTHVDMSTLRAVYPKESEGPVRFLPEPLHEDSQLSPFCLDGGPARIQPSFHPAPVHPSDIAPFDIRAPHTLTEKGRSVLPHAEMQTQVPTTCFTPILPSSPTAPEGSNAPPSSSSHTEKLGRLPSHRTSGINSQRRLRGATSMHIPELPAAAIGYLLPQSFLERDVMVNVQYELALTITHGRFSTKSRVNTPIIYAPVMVPSSMTLARQRAYRQREIPPSPELDPDGWKQLPPVSIRGTFNDRTTLTVNYTLSLATPLSYTRVIPCYLTISCDDASALNLFADPRTPRIRLRRSIRFLHSQADVGEQAVGPTWLDGGCSLGNNTAPNRPRLSRTPLRLSQSKKGSPTLTLPDIEPFVPEAKDSGDGETLSSFDETDGQDIGDRAVWCAPANLTQELQVRKLYGEIRLPQDLQPSCKFPLFHILVVQRLMQGFPVDVQYHIELLAPATNAFVPDAEPTLSPRKVKATATGSEEGKKREHVYLSKSVEVATNSRRDEPSPILLVWGADRLSNASCTATPQHEAVLEQFFNGSAPYQ</sequence>
<feature type="region of interest" description="Disordered" evidence="1">
    <location>
        <begin position="1"/>
        <end position="54"/>
    </location>
</feature>
<feature type="region of interest" description="Disordered" evidence="1">
    <location>
        <begin position="346"/>
        <end position="389"/>
    </location>
</feature>
<evidence type="ECO:0000256" key="1">
    <source>
        <dbReference type="SAM" id="MobiDB-lite"/>
    </source>
</evidence>
<keyword evidence="3" id="KW-1185">Reference proteome</keyword>
<name>A0A4Y7TT67_COPMI</name>
<dbReference type="OrthoDB" id="3262423at2759"/>
<evidence type="ECO:0000313" key="3">
    <source>
        <dbReference type="Proteomes" id="UP000298030"/>
    </source>
</evidence>
<evidence type="ECO:0000313" key="2">
    <source>
        <dbReference type="EMBL" id="TEB36749.1"/>
    </source>
</evidence>
<feature type="compositionally biased region" description="Low complexity" evidence="1">
    <location>
        <begin position="579"/>
        <end position="594"/>
    </location>
</feature>
<protein>
    <recommendedName>
        <fullName evidence="4">Arrestin-like N-terminal domain-containing protein</fullName>
    </recommendedName>
</protein>
<dbReference type="Proteomes" id="UP000298030">
    <property type="component" value="Unassembled WGS sequence"/>
</dbReference>
<feature type="region of interest" description="Disordered" evidence="1">
    <location>
        <begin position="577"/>
        <end position="628"/>
    </location>
</feature>
<feature type="compositionally biased region" description="Low complexity" evidence="1">
    <location>
        <begin position="86"/>
        <end position="97"/>
    </location>
</feature>
<evidence type="ECO:0008006" key="4">
    <source>
        <dbReference type="Google" id="ProtNLM"/>
    </source>
</evidence>
<dbReference type="AlphaFoldDB" id="A0A4Y7TT67"/>
<proteinExistence type="predicted"/>
<feature type="compositionally biased region" description="Polar residues" evidence="1">
    <location>
        <begin position="31"/>
        <end position="53"/>
    </location>
</feature>
<feature type="compositionally biased region" description="Polar residues" evidence="1">
    <location>
        <begin position="346"/>
        <end position="355"/>
    </location>
</feature>
<accession>A0A4Y7TT67</accession>
<organism evidence="2 3">
    <name type="scientific">Coprinellus micaceus</name>
    <name type="common">Glistening ink-cap mushroom</name>
    <name type="synonym">Coprinus micaceus</name>
    <dbReference type="NCBI Taxonomy" id="71717"/>
    <lineage>
        <taxon>Eukaryota</taxon>
        <taxon>Fungi</taxon>
        <taxon>Dikarya</taxon>
        <taxon>Basidiomycota</taxon>
        <taxon>Agaricomycotina</taxon>
        <taxon>Agaricomycetes</taxon>
        <taxon>Agaricomycetidae</taxon>
        <taxon>Agaricales</taxon>
        <taxon>Agaricineae</taxon>
        <taxon>Psathyrellaceae</taxon>
        <taxon>Coprinellus</taxon>
    </lineage>
</organism>
<reference evidence="2 3" key="1">
    <citation type="journal article" date="2019" name="Nat. Ecol. Evol.">
        <title>Megaphylogeny resolves global patterns of mushroom evolution.</title>
        <authorList>
            <person name="Varga T."/>
            <person name="Krizsan K."/>
            <person name="Foldi C."/>
            <person name="Dima B."/>
            <person name="Sanchez-Garcia M."/>
            <person name="Sanchez-Ramirez S."/>
            <person name="Szollosi G.J."/>
            <person name="Szarkandi J.G."/>
            <person name="Papp V."/>
            <person name="Albert L."/>
            <person name="Andreopoulos W."/>
            <person name="Angelini C."/>
            <person name="Antonin V."/>
            <person name="Barry K.W."/>
            <person name="Bougher N.L."/>
            <person name="Buchanan P."/>
            <person name="Buyck B."/>
            <person name="Bense V."/>
            <person name="Catcheside P."/>
            <person name="Chovatia M."/>
            <person name="Cooper J."/>
            <person name="Damon W."/>
            <person name="Desjardin D."/>
            <person name="Finy P."/>
            <person name="Geml J."/>
            <person name="Haridas S."/>
            <person name="Hughes K."/>
            <person name="Justo A."/>
            <person name="Karasinski D."/>
            <person name="Kautmanova I."/>
            <person name="Kiss B."/>
            <person name="Kocsube S."/>
            <person name="Kotiranta H."/>
            <person name="LaButti K.M."/>
            <person name="Lechner B.E."/>
            <person name="Liimatainen K."/>
            <person name="Lipzen A."/>
            <person name="Lukacs Z."/>
            <person name="Mihaltcheva S."/>
            <person name="Morgado L.N."/>
            <person name="Niskanen T."/>
            <person name="Noordeloos M.E."/>
            <person name="Ohm R.A."/>
            <person name="Ortiz-Santana B."/>
            <person name="Ovrebo C."/>
            <person name="Racz N."/>
            <person name="Riley R."/>
            <person name="Savchenko A."/>
            <person name="Shiryaev A."/>
            <person name="Soop K."/>
            <person name="Spirin V."/>
            <person name="Szebenyi C."/>
            <person name="Tomsovsky M."/>
            <person name="Tulloss R.E."/>
            <person name="Uehling J."/>
            <person name="Grigoriev I.V."/>
            <person name="Vagvolgyi C."/>
            <person name="Papp T."/>
            <person name="Martin F.M."/>
            <person name="Miettinen O."/>
            <person name="Hibbett D.S."/>
            <person name="Nagy L.G."/>
        </authorList>
    </citation>
    <scope>NUCLEOTIDE SEQUENCE [LARGE SCALE GENOMIC DNA]</scope>
    <source>
        <strain evidence="2 3">FP101781</strain>
    </source>
</reference>
<feature type="region of interest" description="Disordered" evidence="1">
    <location>
        <begin position="72"/>
        <end position="124"/>
    </location>
</feature>
<comment type="caution">
    <text evidence="2">The sequence shown here is derived from an EMBL/GenBank/DDBJ whole genome shotgun (WGS) entry which is preliminary data.</text>
</comment>